<dbReference type="SUPFAM" id="SSF48403">
    <property type="entry name" value="Ankyrin repeat"/>
    <property type="match status" value="1"/>
</dbReference>
<dbReference type="InterPro" id="IPR036770">
    <property type="entry name" value="Ankyrin_rpt-contain_sf"/>
</dbReference>
<dbReference type="PANTHER" id="PTHR24124">
    <property type="entry name" value="ANKYRIN REPEAT FAMILY A"/>
    <property type="match status" value="1"/>
</dbReference>
<protein>
    <submittedName>
        <fullName evidence="4">Achain asn-hydroxylation stabilises the ankyrin repeat domain fold</fullName>
    </submittedName>
</protein>
<dbReference type="SMART" id="SM00248">
    <property type="entry name" value="ANK"/>
    <property type="match status" value="1"/>
</dbReference>
<feature type="repeat" description="ANK" evidence="3">
    <location>
        <begin position="25"/>
        <end position="57"/>
    </location>
</feature>
<keyword evidence="5" id="KW-1185">Reference proteome</keyword>
<dbReference type="OrthoDB" id="194358at2759"/>
<evidence type="ECO:0000256" key="1">
    <source>
        <dbReference type="ARBA" id="ARBA00022737"/>
    </source>
</evidence>
<evidence type="ECO:0000256" key="3">
    <source>
        <dbReference type="PROSITE-ProRule" id="PRU00023"/>
    </source>
</evidence>
<organism evidence="4 5">
    <name type="scientific">Chrysochromulina tobinii</name>
    <dbReference type="NCBI Taxonomy" id="1460289"/>
    <lineage>
        <taxon>Eukaryota</taxon>
        <taxon>Haptista</taxon>
        <taxon>Haptophyta</taxon>
        <taxon>Prymnesiophyceae</taxon>
        <taxon>Prymnesiales</taxon>
        <taxon>Chrysochromulinaceae</taxon>
        <taxon>Chrysochromulina</taxon>
    </lineage>
</organism>
<dbReference type="Gene3D" id="1.25.40.20">
    <property type="entry name" value="Ankyrin repeat-containing domain"/>
    <property type="match status" value="1"/>
</dbReference>
<keyword evidence="2 3" id="KW-0040">ANK repeat</keyword>
<evidence type="ECO:0000313" key="5">
    <source>
        <dbReference type="Proteomes" id="UP000037460"/>
    </source>
</evidence>
<proteinExistence type="predicted"/>
<reference evidence="5" key="1">
    <citation type="journal article" date="2015" name="PLoS Genet.">
        <title>Genome Sequence and Transcriptome Analyses of Chrysochromulina tobin: Metabolic Tools for Enhanced Algal Fitness in the Prominent Order Prymnesiales (Haptophyceae).</title>
        <authorList>
            <person name="Hovde B.T."/>
            <person name="Deodato C.R."/>
            <person name="Hunsperger H.M."/>
            <person name="Ryken S.A."/>
            <person name="Yost W."/>
            <person name="Jha R.K."/>
            <person name="Patterson J."/>
            <person name="Monnat R.J. Jr."/>
            <person name="Barlow S.B."/>
            <person name="Starkenburg S.R."/>
            <person name="Cattolico R.A."/>
        </authorList>
    </citation>
    <scope>NUCLEOTIDE SEQUENCE</scope>
    <source>
        <strain evidence="5">CCMP291</strain>
    </source>
</reference>
<gene>
    <name evidence="4" type="ORF">Ctob_005091</name>
</gene>
<evidence type="ECO:0000313" key="4">
    <source>
        <dbReference type="EMBL" id="KOO30269.1"/>
    </source>
</evidence>
<name>A0A0M0JUN3_9EUKA</name>
<sequence>MFEEIREISAVDDLLQAVISARDAEGSTPLHHAARRHHNDIVAMLIEAGADPHCKNKWGATALENAQFGDNLEAVCLLARDEATRKQAEEELQLQRKLRPTSSELAARLSEAAGYAIEQREKNRMRIRGLHDARAAMDAAAQEQAR</sequence>
<accession>A0A0M0JUN3</accession>
<dbReference type="PANTHER" id="PTHR24124:SF14">
    <property type="entry name" value="CHROMOSOME UNDETERMINED SCAFFOLD_25, WHOLE GENOME SHOTGUN SEQUENCE"/>
    <property type="match status" value="1"/>
</dbReference>
<dbReference type="PROSITE" id="PS50088">
    <property type="entry name" value="ANK_REPEAT"/>
    <property type="match status" value="1"/>
</dbReference>
<keyword evidence="1" id="KW-0677">Repeat</keyword>
<comment type="caution">
    <text evidence="4">The sequence shown here is derived from an EMBL/GenBank/DDBJ whole genome shotgun (WGS) entry which is preliminary data.</text>
</comment>
<dbReference type="GO" id="GO:0010468">
    <property type="term" value="P:regulation of gene expression"/>
    <property type="evidence" value="ECO:0007669"/>
    <property type="project" value="TreeGrafter"/>
</dbReference>
<dbReference type="AlphaFoldDB" id="A0A0M0JUN3"/>
<dbReference type="GO" id="GO:0005634">
    <property type="term" value="C:nucleus"/>
    <property type="evidence" value="ECO:0007669"/>
    <property type="project" value="TreeGrafter"/>
</dbReference>
<dbReference type="Pfam" id="PF12796">
    <property type="entry name" value="Ank_2"/>
    <property type="match status" value="1"/>
</dbReference>
<dbReference type="PROSITE" id="PS50297">
    <property type="entry name" value="ANK_REP_REGION"/>
    <property type="match status" value="1"/>
</dbReference>
<dbReference type="EMBL" id="JWZX01002254">
    <property type="protein sequence ID" value="KOO30269.1"/>
    <property type="molecule type" value="Genomic_DNA"/>
</dbReference>
<dbReference type="InterPro" id="IPR002110">
    <property type="entry name" value="Ankyrin_rpt"/>
</dbReference>
<evidence type="ECO:0000256" key="2">
    <source>
        <dbReference type="ARBA" id="ARBA00023043"/>
    </source>
</evidence>
<dbReference type="Proteomes" id="UP000037460">
    <property type="component" value="Unassembled WGS sequence"/>
</dbReference>